<protein>
    <recommendedName>
        <fullName evidence="4">Integrase core domain containing protein</fullName>
    </recommendedName>
</protein>
<dbReference type="EnsemblPlants" id="PGSC0003DMT400090932">
    <property type="protein sequence ID" value="PGSC0003DMT400090932"/>
    <property type="gene ID" value="PGSC0003DMG400040503"/>
</dbReference>
<evidence type="ECO:0008006" key="4">
    <source>
        <dbReference type="Google" id="ProtNLM"/>
    </source>
</evidence>
<evidence type="ECO:0000256" key="1">
    <source>
        <dbReference type="SAM" id="MobiDB-lite"/>
    </source>
</evidence>
<feature type="region of interest" description="Disordered" evidence="1">
    <location>
        <begin position="60"/>
        <end position="90"/>
    </location>
</feature>
<reference evidence="2" key="2">
    <citation type="submission" date="2015-06" db="UniProtKB">
        <authorList>
            <consortium name="EnsemblPlants"/>
        </authorList>
    </citation>
    <scope>IDENTIFICATION</scope>
    <source>
        <strain evidence="2">DM1-3 516 R44</strain>
    </source>
</reference>
<reference evidence="3" key="1">
    <citation type="journal article" date="2011" name="Nature">
        <title>Genome sequence and analysis of the tuber crop potato.</title>
        <authorList>
            <consortium name="The Potato Genome Sequencing Consortium"/>
        </authorList>
    </citation>
    <scope>NUCLEOTIDE SEQUENCE [LARGE SCALE GENOMIC DNA]</scope>
    <source>
        <strain evidence="3">cv. DM1-3 516 R44</strain>
    </source>
</reference>
<sequence>MARPITEERRVLMRSLHTIPEIHRLFKLHKCEWMARHPGTYSEEIVQEFYASYTTSLRGSIDKRSKPTSQDPLTSPMVRDGALPGVVPSRVMPNKDLSSLRAELDRLWANLDAIMVTPTTEPESTPNVFADDRVLAALLSGDAEDQFDPTHARELCQQRMRESVVGASTSTPIVEVPTVVRDDVSISEGAVIADVGTTEGDPSVVPAGSRNPDPPAR</sequence>
<dbReference type="PaxDb" id="4113-PGSC0003DMT400090932"/>
<name>M1DLI6_SOLTU</name>
<dbReference type="InParanoid" id="M1DLI6"/>
<dbReference type="Proteomes" id="UP000011115">
    <property type="component" value="Unassembled WGS sequence"/>
</dbReference>
<proteinExistence type="predicted"/>
<feature type="region of interest" description="Disordered" evidence="1">
    <location>
        <begin position="190"/>
        <end position="217"/>
    </location>
</feature>
<dbReference type="HOGENOM" id="CLU_028647_0_4_1"/>
<organism evidence="2 3">
    <name type="scientific">Solanum tuberosum</name>
    <name type="common">Potato</name>
    <dbReference type="NCBI Taxonomy" id="4113"/>
    <lineage>
        <taxon>Eukaryota</taxon>
        <taxon>Viridiplantae</taxon>
        <taxon>Streptophyta</taxon>
        <taxon>Embryophyta</taxon>
        <taxon>Tracheophyta</taxon>
        <taxon>Spermatophyta</taxon>
        <taxon>Magnoliopsida</taxon>
        <taxon>eudicotyledons</taxon>
        <taxon>Gunneridae</taxon>
        <taxon>Pentapetalae</taxon>
        <taxon>asterids</taxon>
        <taxon>lamiids</taxon>
        <taxon>Solanales</taxon>
        <taxon>Solanaceae</taxon>
        <taxon>Solanoideae</taxon>
        <taxon>Solaneae</taxon>
        <taxon>Solanum</taxon>
    </lineage>
</organism>
<evidence type="ECO:0000313" key="2">
    <source>
        <dbReference type="EnsemblPlants" id="PGSC0003DMT400090932"/>
    </source>
</evidence>
<keyword evidence="3" id="KW-1185">Reference proteome</keyword>
<accession>M1DLI6</accession>
<dbReference type="Gramene" id="PGSC0003DMT400090932">
    <property type="protein sequence ID" value="PGSC0003DMT400090932"/>
    <property type="gene ID" value="PGSC0003DMG400040503"/>
</dbReference>
<evidence type="ECO:0000313" key="3">
    <source>
        <dbReference type="Proteomes" id="UP000011115"/>
    </source>
</evidence>
<dbReference type="AlphaFoldDB" id="M1DLI6"/>